<comment type="caution">
    <text evidence="4">The sequence shown here is derived from an EMBL/GenBank/DDBJ whole genome shotgun (WGS) entry which is preliminary data.</text>
</comment>
<dbReference type="GO" id="GO:0003677">
    <property type="term" value="F:DNA binding"/>
    <property type="evidence" value="ECO:0007669"/>
    <property type="project" value="UniProtKB-UniRule"/>
</dbReference>
<evidence type="ECO:0000256" key="1">
    <source>
        <dbReference type="ARBA" id="ARBA00023125"/>
    </source>
</evidence>
<accession>A0A4R5X279</accession>
<dbReference type="InterPro" id="IPR049397">
    <property type="entry name" value="EthR_C"/>
</dbReference>
<gene>
    <name evidence="4" type="ORF">EUA04_23665</name>
</gene>
<dbReference type="Proteomes" id="UP000294952">
    <property type="component" value="Unassembled WGS sequence"/>
</dbReference>
<proteinExistence type="predicted"/>
<dbReference type="SUPFAM" id="SSF48498">
    <property type="entry name" value="Tetracyclin repressor-like, C-terminal domain"/>
    <property type="match status" value="1"/>
</dbReference>
<dbReference type="SUPFAM" id="SSF46689">
    <property type="entry name" value="Homeodomain-like"/>
    <property type="match status" value="1"/>
</dbReference>
<feature type="DNA-binding region" description="H-T-H motif" evidence="2">
    <location>
        <begin position="17"/>
        <end position="36"/>
    </location>
</feature>
<name>A0A4R5X279_9MYCO</name>
<dbReference type="Pfam" id="PF00440">
    <property type="entry name" value="TetR_N"/>
    <property type="match status" value="1"/>
</dbReference>
<dbReference type="Pfam" id="PF21313">
    <property type="entry name" value="EthR_C"/>
    <property type="match status" value="1"/>
</dbReference>
<organism evidence="4 5">
    <name type="scientific">Mycolicibacterium obuense</name>
    <dbReference type="NCBI Taxonomy" id="1807"/>
    <lineage>
        <taxon>Bacteria</taxon>
        <taxon>Bacillati</taxon>
        <taxon>Actinomycetota</taxon>
        <taxon>Actinomycetes</taxon>
        <taxon>Mycobacteriales</taxon>
        <taxon>Mycobacteriaceae</taxon>
        <taxon>Mycolicibacterium</taxon>
    </lineage>
</organism>
<sequence length="181" mass="19991">MAALAHRLDRQSLAEVSVADVASEAGLARSAFYFYFSSKNEAVTHLLAGIFDTQISDAAEVFGRDGDARENLSQVLLHTVESWVAQRSSFLAMLDARDADADTRVIWESWLTRYEDFVAAYIDEHSVRAAGCASRDLAHSLLSLNERVLERFLRGNGLDTADDVHRSLTHVWTSAIFGSAP</sequence>
<dbReference type="EMBL" id="SDLP01000009">
    <property type="protein sequence ID" value="TDL04292.1"/>
    <property type="molecule type" value="Genomic_DNA"/>
</dbReference>
<evidence type="ECO:0000256" key="2">
    <source>
        <dbReference type="PROSITE-ProRule" id="PRU00335"/>
    </source>
</evidence>
<keyword evidence="1 2" id="KW-0238">DNA-binding</keyword>
<evidence type="ECO:0000313" key="5">
    <source>
        <dbReference type="Proteomes" id="UP000294952"/>
    </source>
</evidence>
<evidence type="ECO:0000313" key="4">
    <source>
        <dbReference type="EMBL" id="TDL04292.1"/>
    </source>
</evidence>
<dbReference type="Gene3D" id="1.10.357.10">
    <property type="entry name" value="Tetracycline Repressor, domain 2"/>
    <property type="match status" value="1"/>
</dbReference>
<dbReference type="AlphaFoldDB" id="A0A4R5X279"/>
<dbReference type="PROSITE" id="PS50977">
    <property type="entry name" value="HTH_TETR_2"/>
    <property type="match status" value="1"/>
</dbReference>
<dbReference type="InterPro" id="IPR009057">
    <property type="entry name" value="Homeodomain-like_sf"/>
</dbReference>
<protein>
    <submittedName>
        <fullName evidence="4">TetR/AcrR family transcriptional regulator</fullName>
    </submittedName>
</protein>
<evidence type="ECO:0000259" key="3">
    <source>
        <dbReference type="PROSITE" id="PS50977"/>
    </source>
</evidence>
<dbReference type="Gene3D" id="1.10.10.60">
    <property type="entry name" value="Homeodomain-like"/>
    <property type="match status" value="1"/>
</dbReference>
<dbReference type="InterPro" id="IPR036271">
    <property type="entry name" value="Tet_transcr_reg_TetR-rel_C_sf"/>
</dbReference>
<reference evidence="4 5" key="1">
    <citation type="submission" date="2019-01" db="EMBL/GenBank/DDBJ databases">
        <title>High-quality-draft genome sequences of five non-tuberculosis mycobacteriaceae isolated from a nosocomial environment.</title>
        <authorList>
            <person name="Tiago I."/>
            <person name="Alarico S."/>
            <person name="Pereira S.G."/>
            <person name="Coelho C."/>
            <person name="Maranha A."/>
            <person name="Empadinhas N."/>
        </authorList>
    </citation>
    <scope>NUCLEOTIDE SEQUENCE [LARGE SCALE GENOMIC DNA]</scope>
    <source>
        <strain evidence="4 5">22DIII</strain>
    </source>
</reference>
<dbReference type="InterPro" id="IPR001647">
    <property type="entry name" value="HTH_TetR"/>
</dbReference>
<feature type="domain" description="HTH tetR-type" evidence="3">
    <location>
        <begin position="1"/>
        <end position="54"/>
    </location>
</feature>